<sequence>MTTSTMLTIDLWTITTFLVLFYLGLARVIAVQLRTVTAGLEFSRTNSAFLIGWHDSQGADTDIWAIKSSQMQ</sequence>
<keyword evidence="3" id="KW-1185">Reference proteome</keyword>
<comment type="caution">
    <text evidence="2">The sequence shown here is derived from an EMBL/GenBank/DDBJ whole genome shotgun (WGS) entry which is preliminary data.</text>
</comment>
<dbReference type="EMBL" id="JABBWK010000075">
    <property type="protein sequence ID" value="KAG1894757.1"/>
    <property type="molecule type" value="Genomic_DNA"/>
</dbReference>
<evidence type="ECO:0000313" key="3">
    <source>
        <dbReference type="Proteomes" id="UP001195769"/>
    </source>
</evidence>
<evidence type="ECO:0000313" key="2">
    <source>
        <dbReference type="EMBL" id="KAG1894757.1"/>
    </source>
</evidence>
<protein>
    <submittedName>
        <fullName evidence="2">Uncharacterized protein</fullName>
    </submittedName>
</protein>
<dbReference type="Proteomes" id="UP001195769">
    <property type="component" value="Unassembled WGS sequence"/>
</dbReference>
<name>A0AAD4DVK5_9AGAM</name>
<evidence type="ECO:0000256" key="1">
    <source>
        <dbReference type="SAM" id="Phobius"/>
    </source>
</evidence>
<keyword evidence="1" id="KW-1133">Transmembrane helix</keyword>
<dbReference type="AlphaFoldDB" id="A0AAD4DVK5"/>
<proteinExistence type="predicted"/>
<keyword evidence="1" id="KW-0472">Membrane</keyword>
<reference evidence="2" key="1">
    <citation type="journal article" date="2020" name="New Phytol.">
        <title>Comparative genomics reveals dynamic genome evolution in host specialist ectomycorrhizal fungi.</title>
        <authorList>
            <person name="Lofgren L.A."/>
            <person name="Nguyen N.H."/>
            <person name="Vilgalys R."/>
            <person name="Ruytinx J."/>
            <person name="Liao H.L."/>
            <person name="Branco S."/>
            <person name="Kuo A."/>
            <person name="LaButti K."/>
            <person name="Lipzen A."/>
            <person name="Andreopoulos W."/>
            <person name="Pangilinan J."/>
            <person name="Riley R."/>
            <person name="Hundley H."/>
            <person name="Na H."/>
            <person name="Barry K."/>
            <person name="Grigoriev I.V."/>
            <person name="Stajich J.E."/>
            <person name="Kennedy P.G."/>
        </authorList>
    </citation>
    <scope>NUCLEOTIDE SEQUENCE</scope>
    <source>
        <strain evidence="2">FC203</strain>
    </source>
</reference>
<keyword evidence="1" id="KW-0812">Transmembrane</keyword>
<dbReference type="RefSeq" id="XP_041220333.1">
    <property type="nucleotide sequence ID" value="XM_041362925.1"/>
</dbReference>
<organism evidence="2 3">
    <name type="scientific">Suillus fuscotomentosus</name>
    <dbReference type="NCBI Taxonomy" id="1912939"/>
    <lineage>
        <taxon>Eukaryota</taxon>
        <taxon>Fungi</taxon>
        <taxon>Dikarya</taxon>
        <taxon>Basidiomycota</taxon>
        <taxon>Agaricomycotina</taxon>
        <taxon>Agaricomycetes</taxon>
        <taxon>Agaricomycetidae</taxon>
        <taxon>Boletales</taxon>
        <taxon>Suillineae</taxon>
        <taxon>Suillaceae</taxon>
        <taxon>Suillus</taxon>
    </lineage>
</organism>
<feature type="transmembrane region" description="Helical" evidence="1">
    <location>
        <begin position="6"/>
        <end position="25"/>
    </location>
</feature>
<dbReference type="GeneID" id="64657223"/>
<gene>
    <name evidence="2" type="ORF">F5891DRAFT_1061490</name>
</gene>
<accession>A0AAD4DVK5</accession>